<name>A0AAD7F9D9_9AGAR</name>
<accession>A0AAD7F9D9</accession>
<organism evidence="2 3">
    <name type="scientific">Roridomyces roridus</name>
    <dbReference type="NCBI Taxonomy" id="1738132"/>
    <lineage>
        <taxon>Eukaryota</taxon>
        <taxon>Fungi</taxon>
        <taxon>Dikarya</taxon>
        <taxon>Basidiomycota</taxon>
        <taxon>Agaricomycotina</taxon>
        <taxon>Agaricomycetes</taxon>
        <taxon>Agaricomycetidae</taxon>
        <taxon>Agaricales</taxon>
        <taxon>Marasmiineae</taxon>
        <taxon>Mycenaceae</taxon>
        <taxon>Roridomyces</taxon>
    </lineage>
</organism>
<gene>
    <name evidence="2" type="ORF">FB45DRAFT_332638</name>
</gene>
<evidence type="ECO:0000313" key="2">
    <source>
        <dbReference type="EMBL" id="KAJ7610342.1"/>
    </source>
</evidence>
<keyword evidence="3" id="KW-1185">Reference proteome</keyword>
<feature type="region of interest" description="Disordered" evidence="1">
    <location>
        <begin position="1"/>
        <end position="21"/>
    </location>
</feature>
<feature type="compositionally biased region" description="Polar residues" evidence="1">
    <location>
        <begin position="1"/>
        <end position="14"/>
    </location>
</feature>
<sequence length="194" mass="21945">MRQIFISSSKTGPISSASGSRLRGGRAHAATLLRIFSEGLKEFETPIADLRCDWEVATRNLSAKVNAYGATLSERYTLWWYPDMMKHLSPDDLSALVASANKHLDLLLEAHRNLEFFLAEIEGIWARDERPDELHRTIGFQMIRLDRALVSFRTRTVWGHHLRTSCGNIVPTAMTVGFKTTDISSKLKFHTRSG</sequence>
<reference evidence="2" key="1">
    <citation type="submission" date="2023-03" db="EMBL/GenBank/DDBJ databases">
        <title>Massive genome expansion in bonnet fungi (Mycena s.s.) driven by repeated elements and novel gene families across ecological guilds.</title>
        <authorList>
            <consortium name="Lawrence Berkeley National Laboratory"/>
            <person name="Harder C.B."/>
            <person name="Miyauchi S."/>
            <person name="Viragh M."/>
            <person name="Kuo A."/>
            <person name="Thoen E."/>
            <person name="Andreopoulos B."/>
            <person name="Lu D."/>
            <person name="Skrede I."/>
            <person name="Drula E."/>
            <person name="Henrissat B."/>
            <person name="Morin E."/>
            <person name="Kohler A."/>
            <person name="Barry K."/>
            <person name="LaButti K."/>
            <person name="Morin E."/>
            <person name="Salamov A."/>
            <person name="Lipzen A."/>
            <person name="Mereny Z."/>
            <person name="Hegedus B."/>
            <person name="Baldrian P."/>
            <person name="Stursova M."/>
            <person name="Weitz H."/>
            <person name="Taylor A."/>
            <person name="Grigoriev I.V."/>
            <person name="Nagy L.G."/>
            <person name="Martin F."/>
            <person name="Kauserud H."/>
        </authorList>
    </citation>
    <scope>NUCLEOTIDE SEQUENCE</scope>
    <source>
        <strain evidence="2">9284</strain>
    </source>
</reference>
<dbReference type="EMBL" id="JARKIF010000035">
    <property type="protein sequence ID" value="KAJ7610342.1"/>
    <property type="molecule type" value="Genomic_DNA"/>
</dbReference>
<evidence type="ECO:0000313" key="3">
    <source>
        <dbReference type="Proteomes" id="UP001221142"/>
    </source>
</evidence>
<protein>
    <submittedName>
        <fullName evidence="2">Uncharacterized protein</fullName>
    </submittedName>
</protein>
<comment type="caution">
    <text evidence="2">The sequence shown here is derived from an EMBL/GenBank/DDBJ whole genome shotgun (WGS) entry which is preliminary data.</text>
</comment>
<dbReference type="AlphaFoldDB" id="A0AAD7F9D9"/>
<dbReference type="Proteomes" id="UP001221142">
    <property type="component" value="Unassembled WGS sequence"/>
</dbReference>
<proteinExistence type="predicted"/>
<evidence type="ECO:0000256" key="1">
    <source>
        <dbReference type="SAM" id="MobiDB-lite"/>
    </source>
</evidence>